<sequence length="182" mass="20079">MDTKVKLRWLAVCLFFTIKGSLAQSPSNTSNPRVNVTLVANSTVSPSPPHFDEKMATTKANQTTYVPENLYTTVRVDLTNTSTVTTASATTNKPITTTTKPLTTTVTTSDITFRHNSSIVVIWEKGWDEPFNYDYKRLRVIGLSISAVLFVLGIMVISCGKLSRIPRCHGCSGKSYQVARNK</sequence>
<comment type="caution">
    <text evidence="9">The sequence shown here is derived from an EMBL/GenBank/DDBJ whole genome shotgun (WGS) entry which is preliminary data.</text>
</comment>
<evidence type="ECO:0000256" key="6">
    <source>
        <dbReference type="ARBA" id="ARBA00023065"/>
    </source>
</evidence>
<dbReference type="PANTHER" id="PTHR14132">
    <property type="entry name" value="SODIUM/POTASSIUM-TRANSPORTING ATPASE SUBUNIT GAMMA"/>
    <property type="match status" value="1"/>
</dbReference>
<comment type="subcellular location">
    <subcellularLocation>
        <location evidence="1">Membrane</location>
        <topology evidence="1">Single-pass membrane protein</topology>
    </subcellularLocation>
</comment>
<dbReference type="InterPro" id="IPR047297">
    <property type="entry name" value="FXYD_motif"/>
</dbReference>
<keyword evidence="10" id="KW-1185">Reference proteome</keyword>
<keyword evidence="4 8" id="KW-0812">Transmembrane</keyword>
<comment type="similarity">
    <text evidence="2 8">Belongs to the FXYD family.</text>
</comment>
<dbReference type="Proteomes" id="UP001557470">
    <property type="component" value="Unassembled WGS sequence"/>
</dbReference>
<organism evidence="9 10">
    <name type="scientific">Umbra pygmaea</name>
    <name type="common">Eastern mudminnow</name>
    <dbReference type="NCBI Taxonomy" id="75934"/>
    <lineage>
        <taxon>Eukaryota</taxon>
        <taxon>Metazoa</taxon>
        <taxon>Chordata</taxon>
        <taxon>Craniata</taxon>
        <taxon>Vertebrata</taxon>
        <taxon>Euteleostomi</taxon>
        <taxon>Actinopterygii</taxon>
        <taxon>Neopterygii</taxon>
        <taxon>Teleostei</taxon>
        <taxon>Protacanthopterygii</taxon>
        <taxon>Esociformes</taxon>
        <taxon>Umbridae</taxon>
        <taxon>Umbra</taxon>
    </lineage>
</organism>
<dbReference type="PROSITE" id="PS01310">
    <property type="entry name" value="FXYD"/>
    <property type="match status" value="1"/>
</dbReference>
<accession>A0ABD0WX37</accession>
<gene>
    <name evidence="9" type="ORF">UPYG_G00151580</name>
</gene>
<dbReference type="InterPro" id="IPR000272">
    <property type="entry name" value="Ion-transport_regulator_FXYD"/>
</dbReference>
<protein>
    <recommendedName>
        <fullName evidence="8">FXYD domain-containing ion transport regulator</fullName>
    </recommendedName>
</protein>
<dbReference type="Pfam" id="PF02038">
    <property type="entry name" value="ATP1G1_PLM_MAT8"/>
    <property type="match status" value="1"/>
</dbReference>
<keyword evidence="5 8" id="KW-1133">Transmembrane helix</keyword>
<keyword evidence="8" id="KW-0732">Signal</keyword>
<feature type="transmembrane region" description="Helical" evidence="8">
    <location>
        <begin position="138"/>
        <end position="157"/>
    </location>
</feature>
<dbReference type="EMBL" id="JAGEUA010000004">
    <property type="protein sequence ID" value="KAL0984995.1"/>
    <property type="molecule type" value="Genomic_DNA"/>
</dbReference>
<dbReference type="GO" id="GO:0016020">
    <property type="term" value="C:membrane"/>
    <property type="evidence" value="ECO:0007669"/>
    <property type="project" value="UniProtKB-SubCell"/>
</dbReference>
<dbReference type="GO" id="GO:0006811">
    <property type="term" value="P:monoatomic ion transport"/>
    <property type="evidence" value="ECO:0007669"/>
    <property type="project" value="UniProtKB-KW"/>
</dbReference>
<evidence type="ECO:0000256" key="2">
    <source>
        <dbReference type="ARBA" id="ARBA00005948"/>
    </source>
</evidence>
<evidence type="ECO:0000256" key="3">
    <source>
        <dbReference type="ARBA" id="ARBA00022448"/>
    </source>
</evidence>
<name>A0ABD0WX37_UMBPY</name>
<evidence type="ECO:0000256" key="5">
    <source>
        <dbReference type="ARBA" id="ARBA00022989"/>
    </source>
</evidence>
<evidence type="ECO:0000256" key="7">
    <source>
        <dbReference type="ARBA" id="ARBA00023136"/>
    </source>
</evidence>
<evidence type="ECO:0000313" key="10">
    <source>
        <dbReference type="Proteomes" id="UP001557470"/>
    </source>
</evidence>
<evidence type="ECO:0000256" key="8">
    <source>
        <dbReference type="RuleBase" id="RU364131"/>
    </source>
</evidence>
<evidence type="ECO:0000313" key="9">
    <source>
        <dbReference type="EMBL" id="KAL0984995.1"/>
    </source>
</evidence>
<evidence type="ECO:0000256" key="1">
    <source>
        <dbReference type="ARBA" id="ARBA00004167"/>
    </source>
</evidence>
<keyword evidence="3 8" id="KW-0813">Transport</keyword>
<feature type="chain" id="PRO_5044529196" description="FXYD domain-containing ion transport regulator" evidence="8">
    <location>
        <begin position="24"/>
        <end position="182"/>
    </location>
</feature>
<dbReference type="CDD" id="cd20323">
    <property type="entry name" value="FXYD_FXYD5"/>
    <property type="match status" value="1"/>
</dbReference>
<dbReference type="Gene3D" id="1.20.5.780">
    <property type="entry name" value="Single helix bin"/>
    <property type="match status" value="1"/>
</dbReference>
<dbReference type="AlphaFoldDB" id="A0ABD0WX37"/>
<evidence type="ECO:0000256" key="4">
    <source>
        <dbReference type="ARBA" id="ARBA00022692"/>
    </source>
</evidence>
<keyword evidence="7 8" id="KW-0472">Membrane</keyword>
<dbReference type="PANTHER" id="PTHR14132:SF23">
    <property type="entry name" value="FXYD DOMAIN-CONTAINING ION TRANSPORT REGULATOR"/>
    <property type="match status" value="1"/>
</dbReference>
<reference evidence="9 10" key="1">
    <citation type="submission" date="2024-06" db="EMBL/GenBank/DDBJ databases">
        <authorList>
            <person name="Pan Q."/>
            <person name="Wen M."/>
            <person name="Jouanno E."/>
            <person name="Zahm M."/>
            <person name="Klopp C."/>
            <person name="Cabau C."/>
            <person name="Louis A."/>
            <person name="Berthelot C."/>
            <person name="Parey E."/>
            <person name="Roest Crollius H."/>
            <person name="Montfort J."/>
            <person name="Robinson-Rechavi M."/>
            <person name="Bouchez O."/>
            <person name="Lampietro C."/>
            <person name="Lopez Roques C."/>
            <person name="Donnadieu C."/>
            <person name="Postlethwait J."/>
            <person name="Bobe J."/>
            <person name="Verreycken H."/>
            <person name="Guiguen Y."/>
        </authorList>
    </citation>
    <scope>NUCLEOTIDE SEQUENCE [LARGE SCALE GENOMIC DNA]</scope>
    <source>
        <strain evidence="9">Up_M1</strain>
        <tissue evidence="9">Testis</tissue>
    </source>
</reference>
<proteinExistence type="inferred from homology"/>
<keyword evidence="6 8" id="KW-0406">Ion transport</keyword>
<feature type="signal peptide" evidence="8">
    <location>
        <begin position="1"/>
        <end position="23"/>
    </location>
</feature>